<dbReference type="AlphaFoldDB" id="A0A0D2B814"/>
<dbReference type="GeneID" id="27353039"/>
<dbReference type="Proteomes" id="UP000053342">
    <property type="component" value="Unassembled WGS sequence"/>
</dbReference>
<dbReference type="Pfam" id="PF20354">
    <property type="entry name" value="DUF6649"/>
    <property type="match status" value="1"/>
</dbReference>
<evidence type="ECO:0000256" key="1">
    <source>
        <dbReference type="SAM" id="MobiDB-lite"/>
    </source>
</evidence>
<feature type="region of interest" description="Disordered" evidence="1">
    <location>
        <begin position="1"/>
        <end position="76"/>
    </location>
</feature>
<gene>
    <name evidence="2" type="ORF">PV06_00965</name>
</gene>
<accession>A0A0D2B814</accession>
<feature type="region of interest" description="Disordered" evidence="1">
    <location>
        <begin position="97"/>
        <end position="126"/>
    </location>
</feature>
<dbReference type="STRING" id="215243.A0A0D2B814"/>
<dbReference type="VEuPathDB" id="FungiDB:PV06_00965"/>
<feature type="compositionally biased region" description="Basic and acidic residues" evidence="1">
    <location>
        <begin position="305"/>
        <end position="314"/>
    </location>
</feature>
<feature type="compositionally biased region" description="Basic and acidic residues" evidence="1">
    <location>
        <begin position="274"/>
        <end position="290"/>
    </location>
</feature>
<name>A0A0D2B814_9EURO</name>
<dbReference type="HOGENOM" id="CLU_059580_0_0_1"/>
<feature type="compositionally biased region" description="Polar residues" evidence="1">
    <location>
        <begin position="51"/>
        <end position="73"/>
    </location>
</feature>
<organism evidence="2 3">
    <name type="scientific">Exophiala oligosperma</name>
    <dbReference type="NCBI Taxonomy" id="215243"/>
    <lineage>
        <taxon>Eukaryota</taxon>
        <taxon>Fungi</taxon>
        <taxon>Dikarya</taxon>
        <taxon>Ascomycota</taxon>
        <taxon>Pezizomycotina</taxon>
        <taxon>Eurotiomycetes</taxon>
        <taxon>Chaetothyriomycetidae</taxon>
        <taxon>Chaetothyriales</taxon>
        <taxon>Herpotrichiellaceae</taxon>
        <taxon>Exophiala</taxon>
    </lineage>
</organism>
<feature type="compositionally biased region" description="Polar residues" evidence="1">
    <location>
        <begin position="97"/>
        <end position="107"/>
    </location>
</feature>
<dbReference type="RefSeq" id="XP_016268587.1">
    <property type="nucleotide sequence ID" value="XM_016401534.1"/>
</dbReference>
<reference evidence="2 3" key="1">
    <citation type="submission" date="2015-01" db="EMBL/GenBank/DDBJ databases">
        <title>The Genome Sequence of Exophiala oligosperma CBS72588.</title>
        <authorList>
            <consortium name="The Broad Institute Genomics Platform"/>
            <person name="Cuomo C."/>
            <person name="de Hoog S."/>
            <person name="Gorbushina A."/>
            <person name="Stielow B."/>
            <person name="Teixiera M."/>
            <person name="Abouelleil A."/>
            <person name="Chapman S.B."/>
            <person name="Priest M."/>
            <person name="Young S.K."/>
            <person name="Wortman J."/>
            <person name="Nusbaum C."/>
            <person name="Birren B."/>
        </authorList>
    </citation>
    <scope>NUCLEOTIDE SEQUENCE [LARGE SCALE GENOMIC DNA]</scope>
    <source>
        <strain evidence="2 3">CBS 72588</strain>
    </source>
</reference>
<dbReference type="EMBL" id="KN847332">
    <property type="protein sequence ID" value="KIW48371.1"/>
    <property type="molecule type" value="Genomic_DNA"/>
</dbReference>
<feature type="region of interest" description="Disordered" evidence="1">
    <location>
        <begin position="147"/>
        <end position="174"/>
    </location>
</feature>
<keyword evidence="3" id="KW-1185">Reference proteome</keyword>
<dbReference type="InterPro" id="IPR046591">
    <property type="entry name" value="DUF6649"/>
</dbReference>
<sequence length="325" mass="36434">MMAQHATAAPPEWLTANEHRSNLVSTPGKRKADDELESQSNISSHFKKLRLNQNHTSKQSILGQPLSPSQSGLSFRPHIANTDARPALPVPVDESHYTSQFNDQYPSSPHPMSESKYGENTLDGQHQPYSHFANTQKPPSLSDSAFMTDRSPPHQTILNDRQREEEEEESMTVDETPNRIFITNLASEIAQIEADEAASKYSVFLPDIDKKVSALPAHLLNTYHDSSRLSSVSPTMASPSTALVLYRDPTSITVPEEEDAVRKAIIAARRRAREKSAEDERDRERRERLHMGGGDGDIDLDDDAMTDHSSHRDREEEDLDAMDIE</sequence>
<proteinExistence type="predicted"/>
<evidence type="ECO:0000313" key="2">
    <source>
        <dbReference type="EMBL" id="KIW48371.1"/>
    </source>
</evidence>
<feature type="region of interest" description="Disordered" evidence="1">
    <location>
        <begin position="269"/>
        <end position="325"/>
    </location>
</feature>
<dbReference type="OrthoDB" id="5345504at2759"/>
<feature type="compositionally biased region" description="Acidic residues" evidence="1">
    <location>
        <begin position="315"/>
        <end position="325"/>
    </location>
</feature>
<protein>
    <submittedName>
        <fullName evidence="2">Uncharacterized protein</fullName>
    </submittedName>
</protein>
<evidence type="ECO:0000313" key="3">
    <source>
        <dbReference type="Proteomes" id="UP000053342"/>
    </source>
</evidence>